<sequence length="1306" mass="142058">MLSREQSNAPRASHLSSFDAHLPGARRTVAERLARAMVEEKCISNRIDEMEVREIESEGPAQWLLAQAQSGCLKVPHENVQRTAQEIEDGIVGLARAREGLAARWAKQASDHAKKLGQQRQEKRQQQQSQQGKCQQQEKQLRFPSLISQLHARSVNLGQSNHLTSALLARFEQLVGEGHPRHPSAKTSLGLGDEWAGVLPEQTETFQCCFVAVSEGLVESTGTCLHAALSAELPVLWSELQEECRQRGISLTCDSAFEVPDGSTGKRASNPATALPAEGFRLIPVHPWQLEHIICDEFATEIAEGHLRILETTVTAEPLMSVRTVRIHDSAGSAHLKLALEAQLTGAIRGISHGALVGPELSDLCGEITQLDGSLAPRTIDDAPAFTTCEDLAGVRYNPTRDADAERPRRNHCLGAVLRRDPVTTLTRSQAMTADDVALPVAALQANNPLTGQPILVDILNDLVDRTWDGQLSECSRRAHAQEVTAAWFAQLADILIIPVVRFAVRWGIALEPHPQNTVLVLRDGVPHAAIVRDFGGARVLANAPAIALPVPAAARAAEVMRETAIACETVEKLTDKFIYPLFTNLWMGLEETLHAGSSPVGSPHADPSPVGSSPVVSPHADPSPVGSLHAGLPHPDPSPAGSTPVGSATGISDSSGADIWTHAAQALDRERVRMQFTYSSASEPTRADLAERVFQRIFAPTLPLKRVLAMRLSGAVTEQEYVRIPNPLHDRMDAIANRWHHMYTAELTQASADVNARWQSTCYMEGLDPNCLDPANCPVGYPSMCAQVRMDRDQAVEALAHARCRVRFRLLHLRRLALLRSQSPQHAAALTGGAATGYWDVLRLFPSALRPAIADSLAVEGHTVHPLAKLRRGFTAAESEAYGPENGLPLEMRLVAVNAELLQTSTTGSLEREMHTHYPHHLRIARAELHKTHPNLARRAQIIPVHPWQWQHIIATEFAELIEAGDIALIQSCTIAAYPTISVRTVLPVAPSATGKRPFIKTAMDVILTSTRRSMSQDSALGTPDVAQLVEDLAFRLDRENACEQQVRVVRETAGVAYKGTEAVARARGLSTLWREDVGPRIEVDETALSACVLRGQPPGEVAPLAALVAGHETLRGGTGAVGLIRDYARDLLSMTMPLMWTYGVALESHLQNTMVRVAWADSSGKDNPVEYRGLVLRDFSGLRMYRPRLEAAGLTVPACPGAVTATDNMREFLDKGYYANVFANLSGMIEAIVEADPATTSAQLWAAVREVLEEVITAFGRANVPDADLEHLLAPVLHQKAFASMALDPKGGDRYIDVANPLVR</sequence>
<dbReference type="OrthoDB" id="495728at2"/>
<comment type="similarity">
    <text evidence="2">Belongs to the IucA/IucC family.</text>
</comment>
<dbReference type="Gene3D" id="1.10.510.40">
    <property type="match status" value="2"/>
</dbReference>
<dbReference type="Proteomes" id="UP000000492">
    <property type="component" value="Chromosome"/>
</dbReference>
<accession>F8DY73</accession>
<keyword evidence="7" id="KW-1185">Reference proteome</keyword>
<feature type="compositionally biased region" description="Basic and acidic residues" evidence="3">
    <location>
        <begin position="109"/>
        <end position="125"/>
    </location>
</feature>
<dbReference type="RefSeq" id="WP_013887840.1">
    <property type="nucleotide sequence ID" value="NC_015673.1"/>
</dbReference>
<dbReference type="PANTHER" id="PTHR34384">
    <property type="entry name" value="L-2,3-DIAMINOPROPANOATE--CITRATE LIGASE"/>
    <property type="match status" value="1"/>
</dbReference>
<dbReference type="Pfam" id="PF06276">
    <property type="entry name" value="FhuF"/>
    <property type="match status" value="2"/>
</dbReference>
<evidence type="ECO:0000256" key="1">
    <source>
        <dbReference type="ARBA" id="ARBA00004924"/>
    </source>
</evidence>
<comment type="pathway">
    <text evidence="1">Siderophore biosynthesis.</text>
</comment>
<dbReference type="STRING" id="662755.CRES_0452"/>
<dbReference type="GO" id="GO:0019290">
    <property type="term" value="P:siderophore biosynthetic process"/>
    <property type="evidence" value="ECO:0007669"/>
    <property type="project" value="InterPro"/>
</dbReference>
<dbReference type="eggNOG" id="COG4264">
    <property type="taxonomic scope" value="Bacteria"/>
</dbReference>
<dbReference type="Pfam" id="PF04183">
    <property type="entry name" value="IucA_IucC"/>
    <property type="match status" value="2"/>
</dbReference>
<dbReference type="InterPro" id="IPR037455">
    <property type="entry name" value="LucA/IucC-like"/>
</dbReference>
<dbReference type="HOGENOM" id="CLU_279237_0_0_11"/>
<proteinExistence type="inferred from homology"/>
<dbReference type="InterPro" id="IPR022770">
    <property type="entry name" value="IucA/IucC-like_C"/>
</dbReference>
<feature type="domain" description="Aerobactin siderophore biosynthesis IucA/IucC N-terminal" evidence="4">
    <location>
        <begin position="855"/>
        <end position="1095"/>
    </location>
</feature>
<reference evidence="6 7" key="1">
    <citation type="journal article" date="2012" name="BMC Genomics">
        <title>Complete genome sequence, lifestyle, and multi-drug resistance of the human pathogen Corynebacterium resistens DSM 45100 isolated from blood samples of a leukemia patient.</title>
        <authorList>
            <person name="Schroder J."/>
            <person name="Maus I."/>
            <person name="Meyer K."/>
            <person name="Wordemann S."/>
            <person name="Blom J."/>
            <person name="Jaenicke S."/>
            <person name="Schneider J."/>
            <person name="Trost E."/>
            <person name="Tauch A."/>
        </authorList>
    </citation>
    <scope>NUCLEOTIDE SEQUENCE [LARGE SCALE GENOMIC DNA]</scope>
    <source>
        <strain evidence="7">DSM 45100 / JCM 12819 / CCUG 50093 / GTC 2026 / SICGH 158</strain>
    </source>
</reference>
<evidence type="ECO:0000259" key="5">
    <source>
        <dbReference type="Pfam" id="PF06276"/>
    </source>
</evidence>
<dbReference type="EMBL" id="CP002857">
    <property type="protein sequence ID" value="AEI08815.1"/>
    <property type="molecule type" value="Genomic_DNA"/>
</dbReference>
<dbReference type="KEGG" id="crd:CRES_0452"/>
<feature type="compositionally biased region" description="Low complexity" evidence="3">
    <location>
        <begin position="126"/>
        <end position="135"/>
    </location>
</feature>
<feature type="domain" description="Aerobactin siderophore biosynthesis IucA/IucC N-terminal" evidence="4">
    <location>
        <begin position="169"/>
        <end position="445"/>
    </location>
</feature>
<evidence type="ECO:0000313" key="6">
    <source>
        <dbReference type="EMBL" id="AEI08815.1"/>
    </source>
</evidence>
<evidence type="ECO:0000259" key="4">
    <source>
        <dbReference type="Pfam" id="PF04183"/>
    </source>
</evidence>
<dbReference type="GO" id="GO:0016881">
    <property type="term" value="F:acid-amino acid ligase activity"/>
    <property type="evidence" value="ECO:0007669"/>
    <property type="project" value="UniProtKB-ARBA"/>
</dbReference>
<evidence type="ECO:0000256" key="2">
    <source>
        <dbReference type="ARBA" id="ARBA00007832"/>
    </source>
</evidence>
<dbReference type="InterPro" id="IPR007310">
    <property type="entry name" value="Aerobactin_biosyn_IucA/IucC_N"/>
</dbReference>
<feature type="region of interest" description="Disordered" evidence="3">
    <location>
        <begin position="105"/>
        <end position="135"/>
    </location>
</feature>
<feature type="region of interest" description="Disordered" evidence="3">
    <location>
        <begin position="597"/>
        <end position="655"/>
    </location>
</feature>
<feature type="compositionally biased region" description="Low complexity" evidence="3">
    <location>
        <begin position="608"/>
        <end position="619"/>
    </location>
</feature>
<evidence type="ECO:0000313" key="7">
    <source>
        <dbReference type="Proteomes" id="UP000000492"/>
    </source>
</evidence>
<evidence type="ECO:0000256" key="3">
    <source>
        <dbReference type="SAM" id="MobiDB-lite"/>
    </source>
</evidence>
<protein>
    <submittedName>
        <fullName evidence="6">Siderophore biosynthesis protein</fullName>
    </submittedName>
</protein>
<name>F8DY73_CORRG</name>
<feature type="domain" description="Aerobactin siderophore biosynthesis IucA/IucC-like C-terminal" evidence="5">
    <location>
        <begin position="1127"/>
        <end position="1285"/>
    </location>
</feature>
<feature type="domain" description="Aerobactin siderophore biosynthesis IucA/IucC-like C-terminal" evidence="5">
    <location>
        <begin position="487"/>
        <end position="596"/>
    </location>
</feature>
<dbReference type="PANTHER" id="PTHR34384:SF6">
    <property type="entry name" value="STAPHYLOFERRIN B SYNTHASE"/>
    <property type="match status" value="1"/>
</dbReference>
<gene>
    <name evidence="6" type="primary">iucA</name>
    <name evidence="6" type="ordered locus">CRES_0452</name>
</gene>
<feature type="compositionally biased region" description="Polar residues" evidence="3">
    <location>
        <begin position="641"/>
        <end position="655"/>
    </location>
</feature>
<organism evidence="6 7">
    <name type="scientific">Corynebacterium resistens (strain DSM 45100 / JCM 12819 / GTC 2026 / SICGH 158)</name>
    <dbReference type="NCBI Taxonomy" id="662755"/>
    <lineage>
        <taxon>Bacteria</taxon>
        <taxon>Bacillati</taxon>
        <taxon>Actinomycetota</taxon>
        <taxon>Actinomycetes</taxon>
        <taxon>Mycobacteriales</taxon>
        <taxon>Corynebacteriaceae</taxon>
        <taxon>Corynebacterium</taxon>
    </lineage>
</organism>